<sequence>MSHEWLTAFWAKHIGMPASWPFVLGVVTSIIVLGELTYRFVFSALHRFSQRTQTQLDDLLVRRMRLPARVLHLFIAFHAFLALRGIENEVVRTAVSIVELLLVAYLIIEALETFVLHYWLGERKGIEVPEVVRHLLLLVVYTVVVLSIVGSVTGINVIPVLATSTVVTVVLGLALQDTLGNLFAGLALHVEKPFGPGDWILVDGLEGQVVSMGWRSTHLRTFSWDVVVVPNSIIAKARLQNFYAPDKVCARNVEFLVRLDASPEVVERVARQACESRAEIRKEPAPKVWLVGMTPLFQRYVVKIWIDDFGRHDDIESDLLKALFRGCQTEGIALREGAVPALSAEAGSTAIVPAVRPR</sequence>
<dbReference type="InterPro" id="IPR049278">
    <property type="entry name" value="MS_channel_C"/>
</dbReference>
<evidence type="ECO:0000256" key="1">
    <source>
        <dbReference type="ARBA" id="ARBA00004651"/>
    </source>
</evidence>
<reference evidence="10 11" key="1">
    <citation type="submission" date="2023-12" db="EMBL/GenBank/DDBJ databases">
        <title>the genome sequence of Hyalangium sp. s54d21.</title>
        <authorList>
            <person name="Zhang X."/>
        </authorList>
    </citation>
    <scope>NUCLEOTIDE SEQUENCE [LARGE SCALE GENOMIC DNA]</scope>
    <source>
        <strain evidence="11">s54d21</strain>
    </source>
</reference>
<dbReference type="Gene3D" id="2.30.30.60">
    <property type="match status" value="1"/>
</dbReference>
<feature type="transmembrane region" description="Helical" evidence="7">
    <location>
        <begin position="155"/>
        <end position="175"/>
    </location>
</feature>
<feature type="domain" description="Mechanosensitive ion channel MscS" evidence="8">
    <location>
        <begin position="177"/>
        <end position="242"/>
    </location>
</feature>
<accession>A0ABU5GUQ6</accession>
<dbReference type="Gene3D" id="3.30.70.100">
    <property type="match status" value="1"/>
</dbReference>
<dbReference type="InterPro" id="IPR006685">
    <property type="entry name" value="MscS_channel_2nd"/>
</dbReference>
<evidence type="ECO:0000256" key="5">
    <source>
        <dbReference type="ARBA" id="ARBA00022989"/>
    </source>
</evidence>
<feature type="domain" description="Mechanosensitive ion channel MscS C-terminal" evidence="9">
    <location>
        <begin position="254"/>
        <end position="333"/>
    </location>
</feature>
<dbReference type="SUPFAM" id="SSF82689">
    <property type="entry name" value="Mechanosensitive channel protein MscS (YggB), C-terminal domain"/>
    <property type="match status" value="1"/>
</dbReference>
<dbReference type="SUPFAM" id="SSF50182">
    <property type="entry name" value="Sm-like ribonucleoproteins"/>
    <property type="match status" value="1"/>
</dbReference>
<proteinExistence type="inferred from homology"/>
<dbReference type="EMBL" id="JAXIVS010000001">
    <property type="protein sequence ID" value="MDY7224915.1"/>
    <property type="molecule type" value="Genomic_DNA"/>
</dbReference>
<feature type="transmembrane region" description="Helical" evidence="7">
    <location>
        <begin position="95"/>
        <end position="119"/>
    </location>
</feature>
<evidence type="ECO:0000256" key="4">
    <source>
        <dbReference type="ARBA" id="ARBA00022692"/>
    </source>
</evidence>
<dbReference type="RefSeq" id="WP_321543641.1">
    <property type="nucleotide sequence ID" value="NZ_JAXIVS010000001.1"/>
</dbReference>
<evidence type="ECO:0000256" key="6">
    <source>
        <dbReference type="ARBA" id="ARBA00023136"/>
    </source>
</evidence>
<dbReference type="InterPro" id="IPR011066">
    <property type="entry name" value="MscS_channel_C_sf"/>
</dbReference>
<evidence type="ECO:0000259" key="9">
    <source>
        <dbReference type="Pfam" id="PF21082"/>
    </source>
</evidence>
<evidence type="ECO:0000256" key="7">
    <source>
        <dbReference type="SAM" id="Phobius"/>
    </source>
</evidence>
<name>A0ABU5GUQ6_9BACT</name>
<dbReference type="PANTHER" id="PTHR30566:SF25">
    <property type="entry name" value="INNER MEMBRANE PROTEIN"/>
    <property type="match status" value="1"/>
</dbReference>
<feature type="transmembrane region" description="Helical" evidence="7">
    <location>
        <begin position="20"/>
        <end position="45"/>
    </location>
</feature>
<evidence type="ECO:0000256" key="2">
    <source>
        <dbReference type="ARBA" id="ARBA00008017"/>
    </source>
</evidence>
<dbReference type="Pfam" id="PF00924">
    <property type="entry name" value="MS_channel_2nd"/>
    <property type="match status" value="1"/>
</dbReference>
<evidence type="ECO:0000259" key="8">
    <source>
        <dbReference type="Pfam" id="PF00924"/>
    </source>
</evidence>
<comment type="caution">
    <text evidence="10">The sequence shown here is derived from an EMBL/GenBank/DDBJ whole genome shotgun (WGS) entry which is preliminary data.</text>
</comment>
<keyword evidence="4 7" id="KW-0812">Transmembrane</keyword>
<dbReference type="InterPro" id="IPR010920">
    <property type="entry name" value="LSM_dom_sf"/>
</dbReference>
<protein>
    <submittedName>
        <fullName evidence="10">Mechanosensitive ion channel</fullName>
    </submittedName>
</protein>
<dbReference type="PANTHER" id="PTHR30566">
    <property type="entry name" value="YNAI-RELATED MECHANOSENSITIVE ION CHANNEL"/>
    <property type="match status" value="1"/>
</dbReference>
<keyword evidence="5 7" id="KW-1133">Transmembrane helix</keyword>
<feature type="transmembrane region" description="Helical" evidence="7">
    <location>
        <begin position="131"/>
        <end position="149"/>
    </location>
</feature>
<evidence type="ECO:0000313" key="10">
    <source>
        <dbReference type="EMBL" id="MDY7224915.1"/>
    </source>
</evidence>
<dbReference type="Pfam" id="PF21082">
    <property type="entry name" value="MS_channel_3rd"/>
    <property type="match status" value="1"/>
</dbReference>
<comment type="similarity">
    <text evidence="2">Belongs to the MscS (TC 1.A.23) family.</text>
</comment>
<comment type="subcellular location">
    <subcellularLocation>
        <location evidence="1">Cell membrane</location>
        <topology evidence="1">Multi-pass membrane protein</topology>
    </subcellularLocation>
</comment>
<keyword evidence="11" id="KW-1185">Reference proteome</keyword>
<dbReference type="Proteomes" id="UP001291309">
    <property type="component" value="Unassembled WGS sequence"/>
</dbReference>
<dbReference type="Gene3D" id="1.10.287.1260">
    <property type="match status" value="1"/>
</dbReference>
<evidence type="ECO:0000313" key="11">
    <source>
        <dbReference type="Proteomes" id="UP001291309"/>
    </source>
</evidence>
<evidence type="ECO:0000256" key="3">
    <source>
        <dbReference type="ARBA" id="ARBA00022475"/>
    </source>
</evidence>
<keyword evidence="3" id="KW-1003">Cell membrane</keyword>
<dbReference type="InterPro" id="IPR023408">
    <property type="entry name" value="MscS_beta-dom_sf"/>
</dbReference>
<organism evidence="10 11">
    <name type="scientific">Hyalangium rubrum</name>
    <dbReference type="NCBI Taxonomy" id="3103134"/>
    <lineage>
        <taxon>Bacteria</taxon>
        <taxon>Pseudomonadati</taxon>
        <taxon>Myxococcota</taxon>
        <taxon>Myxococcia</taxon>
        <taxon>Myxococcales</taxon>
        <taxon>Cystobacterineae</taxon>
        <taxon>Archangiaceae</taxon>
        <taxon>Hyalangium</taxon>
    </lineage>
</organism>
<keyword evidence="6 7" id="KW-0472">Membrane</keyword>
<gene>
    <name evidence="10" type="ORF">SYV04_00915</name>
</gene>